<comment type="similarity">
    <text evidence="1">Belongs to the cytidine and deoxycytidylate deaminase family. ADAT2 subfamily.</text>
</comment>
<dbReference type="InterPro" id="IPR002125">
    <property type="entry name" value="CMP_dCMP_dom"/>
</dbReference>
<dbReference type="Proteomes" id="UP000770785">
    <property type="component" value="Unassembled WGS sequence"/>
</dbReference>
<dbReference type="CDD" id="cd01285">
    <property type="entry name" value="nucleoside_deaminase"/>
    <property type="match status" value="1"/>
</dbReference>
<evidence type="ECO:0000313" key="10">
    <source>
        <dbReference type="EMBL" id="NJC27315.1"/>
    </source>
</evidence>
<dbReference type="InterPro" id="IPR028883">
    <property type="entry name" value="tRNA_aden_deaminase"/>
</dbReference>
<feature type="domain" description="CMP/dCMP-type deaminase" evidence="9">
    <location>
        <begin position="5"/>
        <end position="115"/>
    </location>
</feature>
<feature type="active site" description="Proton donor" evidence="8">
    <location>
        <position position="58"/>
    </location>
</feature>
<gene>
    <name evidence="8" type="primary">tadA</name>
    <name evidence="10" type="ORF">GGR27_002828</name>
</gene>
<comment type="cofactor">
    <cofactor evidence="8">
        <name>Zn(2+)</name>
        <dbReference type="ChEBI" id="CHEBI:29105"/>
    </cofactor>
    <text evidence="8">Binds 1 zinc ion per subunit.</text>
</comment>
<dbReference type="Pfam" id="PF00383">
    <property type="entry name" value="dCMP_cyt_deam_1"/>
    <property type="match status" value="1"/>
</dbReference>
<dbReference type="Gene3D" id="3.40.140.10">
    <property type="entry name" value="Cytidine Deaminase, domain 2"/>
    <property type="match status" value="1"/>
</dbReference>
<sequence>MLKLYDDEFFMRQAIAQANLAAADGEIPVGAVVVSNDRIIARGHNQTERLNDVTAHAEIIALTAAANYLGDKYLHDCTLYVTLEPCPMCAGALAWGQVSRIVYGANDDKRGFMRFGRELLHPKTKLEFGVLHEECGALMTSFFTGRRG</sequence>
<dbReference type="InterPro" id="IPR016192">
    <property type="entry name" value="APOBEC/CMP_deaminase_Zn-bd"/>
</dbReference>
<evidence type="ECO:0000256" key="8">
    <source>
        <dbReference type="HAMAP-Rule" id="MF_00972"/>
    </source>
</evidence>
<dbReference type="PROSITE" id="PS00903">
    <property type="entry name" value="CYT_DCMP_DEAMINASES_1"/>
    <property type="match status" value="1"/>
</dbReference>
<comment type="catalytic activity">
    <reaction evidence="7 8">
        <text>adenosine(34) in tRNA + H2O + H(+) = inosine(34) in tRNA + NH4(+)</text>
        <dbReference type="Rhea" id="RHEA:43168"/>
        <dbReference type="Rhea" id="RHEA-COMP:10373"/>
        <dbReference type="Rhea" id="RHEA-COMP:10374"/>
        <dbReference type="ChEBI" id="CHEBI:15377"/>
        <dbReference type="ChEBI" id="CHEBI:15378"/>
        <dbReference type="ChEBI" id="CHEBI:28938"/>
        <dbReference type="ChEBI" id="CHEBI:74411"/>
        <dbReference type="ChEBI" id="CHEBI:82852"/>
        <dbReference type="EC" id="3.5.4.33"/>
    </reaction>
</comment>
<evidence type="ECO:0000256" key="5">
    <source>
        <dbReference type="ARBA" id="ARBA00022801"/>
    </source>
</evidence>
<accession>A0ABX0XDG3</accession>
<comment type="function">
    <text evidence="8">Catalyzes the deamination of adenosine to inosine at the wobble position 34 of tRNA(Arg2).</text>
</comment>
<keyword evidence="11" id="KW-1185">Reference proteome</keyword>
<dbReference type="RefSeq" id="WP_168038286.1">
    <property type="nucleotide sequence ID" value="NZ_JAATJH010000004.1"/>
</dbReference>
<evidence type="ECO:0000313" key="11">
    <source>
        <dbReference type="Proteomes" id="UP000770785"/>
    </source>
</evidence>
<dbReference type="PANTHER" id="PTHR11079">
    <property type="entry name" value="CYTOSINE DEAMINASE FAMILY MEMBER"/>
    <property type="match status" value="1"/>
</dbReference>
<comment type="caution">
    <text evidence="10">The sequence shown here is derived from an EMBL/GenBank/DDBJ whole genome shotgun (WGS) entry which is preliminary data.</text>
</comment>
<comment type="subunit">
    <text evidence="2 8">Homodimer.</text>
</comment>
<reference evidence="10 11" key="1">
    <citation type="submission" date="2020-03" db="EMBL/GenBank/DDBJ databases">
        <title>Genomic Encyclopedia of Type Strains, Phase IV (KMG-IV): sequencing the most valuable type-strain genomes for metagenomic binning, comparative biology and taxonomic classification.</title>
        <authorList>
            <person name="Goeker M."/>
        </authorList>
    </citation>
    <scope>NUCLEOTIDE SEQUENCE [LARGE SCALE GENOMIC DNA]</scope>
    <source>
        <strain evidence="10 11">DSM 105096</strain>
    </source>
</reference>
<evidence type="ECO:0000256" key="4">
    <source>
        <dbReference type="ARBA" id="ARBA00022723"/>
    </source>
</evidence>
<dbReference type="SUPFAM" id="SSF53927">
    <property type="entry name" value="Cytidine deaminase-like"/>
    <property type="match status" value="1"/>
</dbReference>
<evidence type="ECO:0000259" key="9">
    <source>
        <dbReference type="PROSITE" id="PS51747"/>
    </source>
</evidence>
<feature type="binding site" evidence="8">
    <location>
        <position position="56"/>
    </location>
    <ligand>
        <name>Zn(2+)</name>
        <dbReference type="ChEBI" id="CHEBI:29105"/>
        <note>catalytic</note>
    </ligand>
</feature>
<keyword evidence="3 8" id="KW-0819">tRNA processing</keyword>
<protein>
    <recommendedName>
        <fullName evidence="8">tRNA-specific adenosine deaminase</fullName>
        <ecNumber evidence="8">3.5.4.33</ecNumber>
    </recommendedName>
</protein>
<feature type="binding site" evidence="8">
    <location>
        <position position="86"/>
    </location>
    <ligand>
        <name>Zn(2+)</name>
        <dbReference type="ChEBI" id="CHEBI:29105"/>
        <note>catalytic</note>
    </ligand>
</feature>
<evidence type="ECO:0000256" key="6">
    <source>
        <dbReference type="ARBA" id="ARBA00022833"/>
    </source>
</evidence>
<dbReference type="PROSITE" id="PS51747">
    <property type="entry name" value="CYT_DCMP_DEAMINASES_2"/>
    <property type="match status" value="1"/>
</dbReference>
<feature type="binding site" evidence="8">
    <location>
        <position position="89"/>
    </location>
    <ligand>
        <name>Zn(2+)</name>
        <dbReference type="ChEBI" id="CHEBI:29105"/>
        <note>catalytic</note>
    </ligand>
</feature>
<dbReference type="PANTHER" id="PTHR11079:SF202">
    <property type="entry name" value="TRNA-SPECIFIC ADENOSINE DEAMINASE"/>
    <property type="match status" value="1"/>
</dbReference>
<evidence type="ECO:0000256" key="1">
    <source>
        <dbReference type="ARBA" id="ARBA00010669"/>
    </source>
</evidence>
<dbReference type="HAMAP" id="MF_00972">
    <property type="entry name" value="tRNA_aden_deaminase"/>
    <property type="match status" value="1"/>
</dbReference>
<keyword evidence="5 8" id="KW-0378">Hydrolase</keyword>
<dbReference type="GO" id="GO:0052717">
    <property type="term" value="F:tRNA-specific adenosine-34 deaminase activity"/>
    <property type="evidence" value="ECO:0007669"/>
    <property type="project" value="UniProtKB-EC"/>
</dbReference>
<keyword evidence="4 8" id="KW-0479">Metal-binding</keyword>
<evidence type="ECO:0000256" key="7">
    <source>
        <dbReference type="ARBA" id="ARBA00048045"/>
    </source>
</evidence>
<dbReference type="EC" id="3.5.4.33" evidence="8"/>
<proteinExistence type="inferred from homology"/>
<organism evidence="10 11">
    <name type="scientific">Neolewinella antarctica</name>
    <dbReference type="NCBI Taxonomy" id="442734"/>
    <lineage>
        <taxon>Bacteria</taxon>
        <taxon>Pseudomonadati</taxon>
        <taxon>Bacteroidota</taxon>
        <taxon>Saprospiria</taxon>
        <taxon>Saprospirales</taxon>
        <taxon>Lewinellaceae</taxon>
        <taxon>Neolewinella</taxon>
    </lineage>
</organism>
<evidence type="ECO:0000256" key="2">
    <source>
        <dbReference type="ARBA" id="ARBA00011738"/>
    </source>
</evidence>
<name>A0ABX0XDG3_9BACT</name>
<dbReference type="InterPro" id="IPR016193">
    <property type="entry name" value="Cytidine_deaminase-like"/>
</dbReference>
<evidence type="ECO:0000256" key="3">
    <source>
        <dbReference type="ARBA" id="ARBA00022694"/>
    </source>
</evidence>
<dbReference type="EMBL" id="JAATJH010000004">
    <property type="protein sequence ID" value="NJC27315.1"/>
    <property type="molecule type" value="Genomic_DNA"/>
</dbReference>
<keyword evidence="6 8" id="KW-0862">Zinc</keyword>